<dbReference type="Proteomes" id="UP001652600">
    <property type="component" value="Chromosome 1"/>
</dbReference>
<evidence type="ECO:0000313" key="2">
    <source>
        <dbReference type="Proteomes" id="UP001652600"/>
    </source>
</evidence>
<name>A0A1S3BGV3_CUCME</name>
<dbReference type="AlphaFoldDB" id="A0A1S3BGV3"/>
<proteinExistence type="predicted"/>
<keyword evidence="2" id="KW-1185">Reference proteome</keyword>
<dbReference type="InParanoid" id="A0A1S3BGV3"/>
<dbReference type="PANTHER" id="PTHR34194:SF2">
    <property type="entry name" value="F14J8.16 PROTEIN"/>
    <property type="match status" value="1"/>
</dbReference>
<dbReference type="eggNOG" id="ENOG502S39P">
    <property type="taxonomic scope" value="Eukaryota"/>
</dbReference>
<accession>A0A1S3BGV3</accession>
<feature type="region of interest" description="Disordered" evidence="1">
    <location>
        <begin position="122"/>
        <end position="161"/>
    </location>
</feature>
<dbReference type="FunCoup" id="A0A1S3BGV3">
    <property type="interactions" value="104"/>
</dbReference>
<evidence type="ECO:0000313" key="3">
    <source>
        <dbReference type="RefSeq" id="XP_008447196.1"/>
    </source>
</evidence>
<sequence length="395" mass="45923">MVDGSTGNHLPHDRWDRTLCQILCHRTVEEESGMEECDKDYLNFLNDLTYSVDSNDENVDACLEDGYNSTSHFNWSDKKVDPVYRMFFHHLIGDGKAYKLEIPSVNGMEVYVLKYEEQEQEQEKEQSSLNRKRPGTTRILRSDSKKMKIESPPKESPVSSFEKEFKVDCAKSVDGNSSTIPGTRPHSAKHLSQSNSDSNLIDEDYKTFLTDSFYDDDHTLTYTPVDGRSIVYEDGESISDSEVLMFETDPCKQNRRSFGRKYSCSTVDVDSGKCLQSLGRRTGSNFRERLMKVLKSPYDERQYEFYLDEVSRRRPQVRHRELRSRVLKAYALDSYGKSYLHIHSELATKIQAVQYDRLRTLNLLRGFFYWLQNLSHEDAFQPWMDPSCLNVLPQS</sequence>
<evidence type="ECO:0000256" key="1">
    <source>
        <dbReference type="SAM" id="MobiDB-lite"/>
    </source>
</evidence>
<protein>
    <submittedName>
        <fullName evidence="3">Uncharacterized protein LOC103489706 isoform X1</fullName>
    </submittedName>
</protein>
<dbReference type="GeneID" id="103489706"/>
<feature type="compositionally biased region" description="Basic and acidic residues" evidence="1">
    <location>
        <begin position="140"/>
        <end position="153"/>
    </location>
</feature>
<dbReference type="PANTHER" id="PTHR34194">
    <property type="entry name" value="F14J8.16 PROTEIN"/>
    <property type="match status" value="1"/>
</dbReference>
<feature type="region of interest" description="Disordered" evidence="1">
    <location>
        <begin position="173"/>
        <end position="196"/>
    </location>
</feature>
<gene>
    <name evidence="3" type="primary">LOC103489706</name>
</gene>
<dbReference type="RefSeq" id="XP_008447196.1">
    <property type="nucleotide sequence ID" value="XM_008448974.3"/>
</dbReference>
<organism evidence="2 3">
    <name type="scientific">Cucumis melo</name>
    <name type="common">Muskmelon</name>
    <dbReference type="NCBI Taxonomy" id="3656"/>
    <lineage>
        <taxon>Eukaryota</taxon>
        <taxon>Viridiplantae</taxon>
        <taxon>Streptophyta</taxon>
        <taxon>Embryophyta</taxon>
        <taxon>Tracheophyta</taxon>
        <taxon>Spermatophyta</taxon>
        <taxon>Magnoliopsida</taxon>
        <taxon>eudicotyledons</taxon>
        <taxon>Gunneridae</taxon>
        <taxon>Pentapetalae</taxon>
        <taxon>rosids</taxon>
        <taxon>fabids</taxon>
        <taxon>Cucurbitales</taxon>
        <taxon>Cucurbitaceae</taxon>
        <taxon>Benincaseae</taxon>
        <taxon>Cucumis</taxon>
    </lineage>
</organism>
<reference evidence="2" key="1">
    <citation type="submission" date="2025-05" db="UniProtKB">
        <authorList>
            <consortium name="RefSeq"/>
        </authorList>
    </citation>
    <scope>NUCLEOTIDE SEQUENCE [LARGE SCALE GENOMIC DNA]</scope>
</reference>
<dbReference type="OrthoDB" id="298344at2759"/>
<reference evidence="3" key="2">
    <citation type="submission" date="2025-08" db="UniProtKB">
        <authorList>
            <consortium name="RefSeq"/>
        </authorList>
    </citation>
    <scope>IDENTIFICATION</scope>
    <source>
        <tissue evidence="3">Stem</tissue>
    </source>
</reference>
<dbReference type="KEGG" id="cmo:103489706"/>